<protein>
    <recommendedName>
        <fullName evidence="5 12">Pectinesterase</fullName>
        <ecNumber evidence="5 12">3.1.1.11</ecNumber>
    </recommendedName>
</protein>
<dbReference type="InterPro" id="IPR035513">
    <property type="entry name" value="Invertase/methylesterase_inhib"/>
</dbReference>
<comment type="caution">
    <text evidence="15">The sequence shown here is derived from an EMBL/GenBank/DDBJ whole genome shotgun (WGS) entry which is preliminary data.</text>
</comment>
<evidence type="ECO:0000256" key="1">
    <source>
        <dbReference type="ARBA" id="ARBA00004191"/>
    </source>
</evidence>
<evidence type="ECO:0000256" key="4">
    <source>
        <dbReference type="ARBA" id="ARBA00007786"/>
    </source>
</evidence>
<evidence type="ECO:0000256" key="9">
    <source>
        <dbReference type="ARBA" id="ARBA00023085"/>
    </source>
</evidence>
<dbReference type="EMBL" id="QGKX02000004">
    <property type="protein sequence ID" value="KAF3600796.1"/>
    <property type="molecule type" value="Genomic_DNA"/>
</dbReference>
<feature type="active site" evidence="11">
    <location>
        <position position="332"/>
    </location>
</feature>
<dbReference type="GO" id="GO:0042545">
    <property type="term" value="P:cell wall modification"/>
    <property type="evidence" value="ECO:0007669"/>
    <property type="project" value="UniProtKB-UniRule"/>
</dbReference>
<dbReference type="InterPro" id="IPR006501">
    <property type="entry name" value="Pectinesterase_inhib_dom"/>
</dbReference>
<comment type="similarity">
    <text evidence="3">In the N-terminal section; belongs to the PMEI family.</text>
</comment>
<accession>A0A8S9SH82</accession>
<evidence type="ECO:0000256" key="5">
    <source>
        <dbReference type="ARBA" id="ARBA00013229"/>
    </source>
</evidence>
<keyword evidence="6" id="KW-0134">Cell wall</keyword>
<dbReference type="EC" id="3.1.1.11" evidence="5 12"/>
<keyword evidence="12" id="KW-0732">Signal</keyword>
<evidence type="ECO:0000259" key="13">
    <source>
        <dbReference type="Pfam" id="PF01095"/>
    </source>
</evidence>
<reference evidence="15" key="1">
    <citation type="submission" date="2019-12" db="EMBL/GenBank/DDBJ databases">
        <title>Genome sequencing and annotation of Brassica cretica.</title>
        <authorList>
            <person name="Studholme D.J."/>
            <person name="Sarris P."/>
        </authorList>
    </citation>
    <scope>NUCLEOTIDE SEQUENCE</scope>
    <source>
        <strain evidence="15">PFS-109/04</strain>
        <tissue evidence="15">Leaf</tissue>
    </source>
</reference>
<dbReference type="Pfam" id="PF01095">
    <property type="entry name" value="Pectinesterase"/>
    <property type="match status" value="1"/>
</dbReference>
<keyword evidence="8 12" id="KW-0378">Hydrolase</keyword>
<dbReference type="Gene3D" id="1.20.140.40">
    <property type="entry name" value="Invertase/pectin methylesterase inhibitor family protein"/>
    <property type="match status" value="1"/>
</dbReference>
<feature type="domain" description="Pectinesterase catalytic" evidence="13">
    <location>
        <begin position="181"/>
        <end position="474"/>
    </location>
</feature>
<dbReference type="GO" id="GO:0004857">
    <property type="term" value="F:enzyme inhibitor activity"/>
    <property type="evidence" value="ECO:0007669"/>
    <property type="project" value="InterPro"/>
</dbReference>
<evidence type="ECO:0000256" key="11">
    <source>
        <dbReference type="PROSITE-ProRule" id="PRU10040"/>
    </source>
</evidence>
<proteinExistence type="inferred from homology"/>
<dbReference type="GO" id="GO:0045490">
    <property type="term" value="P:pectin catabolic process"/>
    <property type="evidence" value="ECO:0007669"/>
    <property type="project" value="UniProtKB-UniRule"/>
</dbReference>
<comment type="catalytic activity">
    <reaction evidence="12">
        <text>[(1-&gt;4)-alpha-D-galacturonosyl methyl ester](n) + n H2O = [(1-&gt;4)-alpha-D-galacturonosyl](n) + n methanol + n H(+)</text>
        <dbReference type="Rhea" id="RHEA:22380"/>
        <dbReference type="Rhea" id="RHEA-COMP:14570"/>
        <dbReference type="Rhea" id="RHEA-COMP:14573"/>
        <dbReference type="ChEBI" id="CHEBI:15377"/>
        <dbReference type="ChEBI" id="CHEBI:15378"/>
        <dbReference type="ChEBI" id="CHEBI:17790"/>
        <dbReference type="ChEBI" id="CHEBI:140522"/>
        <dbReference type="ChEBI" id="CHEBI:140523"/>
        <dbReference type="EC" id="3.1.1.11"/>
    </reaction>
</comment>
<evidence type="ECO:0000313" key="16">
    <source>
        <dbReference type="Proteomes" id="UP000712600"/>
    </source>
</evidence>
<keyword evidence="9 12" id="KW-0063">Aspartyl esterase</keyword>
<evidence type="ECO:0000256" key="3">
    <source>
        <dbReference type="ARBA" id="ARBA00006027"/>
    </source>
</evidence>
<dbReference type="PANTHER" id="PTHR31707">
    <property type="entry name" value="PECTINESTERASE"/>
    <property type="match status" value="1"/>
</dbReference>
<dbReference type="InterPro" id="IPR012334">
    <property type="entry name" value="Pectin_lyas_fold"/>
</dbReference>
<evidence type="ECO:0000256" key="10">
    <source>
        <dbReference type="ARBA" id="ARBA00023316"/>
    </source>
</evidence>
<evidence type="ECO:0000256" key="6">
    <source>
        <dbReference type="ARBA" id="ARBA00022512"/>
    </source>
</evidence>
<dbReference type="PROSITE" id="PS00503">
    <property type="entry name" value="PECTINESTERASE_2"/>
    <property type="match status" value="1"/>
</dbReference>
<dbReference type="AlphaFoldDB" id="A0A8S9SH82"/>
<dbReference type="SUPFAM" id="SSF51126">
    <property type="entry name" value="Pectin lyase-like"/>
    <property type="match status" value="1"/>
</dbReference>
<dbReference type="Gene3D" id="2.160.20.10">
    <property type="entry name" value="Single-stranded right-handed beta-helix, Pectin lyase-like"/>
    <property type="match status" value="1"/>
</dbReference>
<feature type="signal peptide" evidence="12">
    <location>
        <begin position="1"/>
        <end position="20"/>
    </location>
</feature>
<dbReference type="Pfam" id="PF04043">
    <property type="entry name" value="PMEI"/>
    <property type="match status" value="1"/>
</dbReference>
<dbReference type="InterPro" id="IPR033131">
    <property type="entry name" value="Pectinesterase_Asp_AS"/>
</dbReference>
<evidence type="ECO:0000256" key="2">
    <source>
        <dbReference type="ARBA" id="ARBA00005184"/>
    </source>
</evidence>
<dbReference type="InterPro" id="IPR011050">
    <property type="entry name" value="Pectin_lyase_fold/virulence"/>
</dbReference>
<evidence type="ECO:0000259" key="14">
    <source>
        <dbReference type="Pfam" id="PF04043"/>
    </source>
</evidence>
<sequence length="489" mass="54328">MVLAAFIFLLLTIGEGSLEASPFRASLLQTVEVHSKLIGLPTTLASSDESVNVGLKLCDEMIIDSLDSLKETVQSLHGFGELLTDTQKDELRGKLSYALVDHDTCLDAFEELDFSTYRRNEDVIKTLKDSLRKGRQLVSKCLRLLSKGLSKGLPKLDERSFPYWFGPEDQKSLLTCQWIPNVTVASDGTGDFLTISEAVVKVPESGSSKFVIHVKGGFYPENVILPPKKSNVVMFGDGNTKTIVSASLNRLDNPLFTTFQTATFSVRGRGFVAMDMKFVNTAGPEKNQAVAFHSMSTFSVMYRCTFEGFQDTLYAHAGDQLYRECDIVGTVDFIFGYSAAIFQRCNILSRKPLPNQINTITAQAASDQFAKSGFVIVNSTIGPYLGEHFTTYLGRPWKPFATVLVMKTYLGDIVEPRGWIAWNKEAPPTTLRYGEFKNSGPGSGLGSRVNWTGYEPSMTEAEAQKYSVDIFINQDSWLNQTCIPYDRYV</sequence>
<evidence type="ECO:0000313" key="15">
    <source>
        <dbReference type="EMBL" id="KAF3600796.1"/>
    </source>
</evidence>
<evidence type="ECO:0000256" key="7">
    <source>
        <dbReference type="ARBA" id="ARBA00022525"/>
    </source>
</evidence>
<dbReference type="CDD" id="cd15798">
    <property type="entry name" value="PMEI-like_3"/>
    <property type="match status" value="1"/>
</dbReference>
<feature type="chain" id="PRO_5035964291" description="Pectinesterase" evidence="12">
    <location>
        <begin position="21"/>
        <end position="489"/>
    </location>
</feature>
<comment type="similarity">
    <text evidence="4">In the C-terminal section; belongs to the pectinesterase family.</text>
</comment>
<evidence type="ECO:0000256" key="8">
    <source>
        <dbReference type="ARBA" id="ARBA00022801"/>
    </source>
</evidence>
<dbReference type="InterPro" id="IPR000070">
    <property type="entry name" value="Pectinesterase_cat"/>
</dbReference>
<dbReference type="SUPFAM" id="SSF101148">
    <property type="entry name" value="Plant invertase/pectin methylesterase inhibitor"/>
    <property type="match status" value="1"/>
</dbReference>
<feature type="domain" description="Pectinesterase inhibitor" evidence="14">
    <location>
        <begin position="42"/>
        <end position="143"/>
    </location>
</feature>
<keyword evidence="7" id="KW-0964">Secreted</keyword>
<comment type="pathway">
    <text evidence="2 12">Glycan metabolism; pectin degradation; 2-dehydro-3-deoxy-D-gluconate from pectin: step 1/5.</text>
</comment>
<organism evidence="15 16">
    <name type="scientific">Brassica cretica</name>
    <name type="common">Mustard</name>
    <dbReference type="NCBI Taxonomy" id="69181"/>
    <lineage>
        <taxon>Eukaryota</taxon>
        <taxon>Viridiplantae</taxon>
        <taxon>Streptophyta</taxon>
        <taxon>Embryophyta</taxon>
        <taxon>Tracheophyta</taxon>
        <taxon>Spermatophyta</taxon>
        <taxon>Magnoliopsida</taxon>
        <taxon>eudicotyledons</taxon>
        <taxon>Gunneridae</taxon>
        <taxon>Pentapetalae</taxon>
        <taxon>rosids</taxon>
        <taxon>malvids</taxon>
        <taxon>Brassicales</taxon>
        <taxon>Brassicaceae</taxon>
        <taxon>Brassiceae</taxon>
        <taxon>Brassica</taxon>
    </lineage>
</organism>
<name>A0A8S9SH82_BRACR</name>
<gene>
    <name evidence="15" type="ORF">F2Q69_00038422</name>
</gene>
<dbReference type="GO" id="GO:0030599">
    <property type="term" value="F:pectinesterase activity"/>
    <property type="evidence" value="ECO:0007669"/>
    <property type="project" value="UniProtKB-UniRule"/>
</dbReference>
<comment type="subcellular location">
    <subcellularLocation>
        <location evidence="1">Secreted</location>
        <location evidence="1">Cell wall</location>
    </subcellularLocation>
</comment>
<dbReference type="FunFam" id="2.160.20.10:FF:000029">
    <property type="entry name" value="Pectinesterase 4"/>
    <property type="match status" value="1"/>
</dbReference>
<evidence type="ECO:0000256" key="12">
    <source>
        <dbReference type="RuleBase" id="RU000589"/>
    </source>
</evidence>
<keyword evidence="10" id="KW-0961">Cell wall biogenesis/degradation</keyword>
<dbReference type="Proteomes" id="UP000712600">
    <property type="component" value="Unassembled WGS sequence"/>
</dbReference>